<protein>
    <submittedName>
        <fullName evidence="2">Uncharacterized protein</fullName>
    </submittedName>
</protein>
<dbReference type="RefSeq" id="WP_165326208.1">
    <property type="nucleotide sequence ID" value="NZ_CP049109.1"/>
</dbReference>
<sequence length="302" mass="33384">MIVFRFCLTALTAIGAFAATPAAAQVESEEIVVLGDLESAEDLPTQTKPDTNLAQTSRTAASESARFIRCTELPEPDELRTILDTPVNRIAGQRALHRFIRTHSGCYGGLDTVVRPSPWLGVCNPQGAPGAPPKNADQIFVESNLPAEMRSMLSVTGHRSVRMNGDLCRVTFDRGALFELAVEKYGDDITLSRGLTFHPVIRERFETREIPRSESRSPTDREFFYRVACMVQIRPEYGQMMLQTEPGSETETRLRQLLIGYGAPCVGYAEEVVADGSQFRAYVAESVYSWMVAVRGTDSLVP</sequence>
<keyword evidence="1" id="KW-0732">Signal</keyword>
<dbReference type="EMBL" id="CP049109">
    <property type="protein sequence ID" value="QIG79207.1"/>
    <property type="molecule type" value="Genomic_DNA"/>
</dbReference>
<dbReference type="AlphaFoldDB" id="A0A6G6Y323"/>
<dbReference type="KEGG" id="spzr:G5C33_04980"/>
<organism evidence="2 3">
    <name type="scientific">Stakelama tenebrarum</name>
    <dbReference type="NCBI Taxonomy" id="2711215"/>
    <lineage>
        <taxon>Bacteria</taxon>
        <taxon>Pseudomonadati</taxon>
        <taxon>Pseudomonadota</taxon>
        <taxon>Alphaproteobacteria</taxon>
        <taxon>Sphingomonadales</taxon>
        <taxon>Sphingomonadaceae</taxon>
        <taxon>Stakelama</taxon>
    </lineage>
</organism>
<accession>A0A6G6Y323</accession>
<gene>
    <name evidence="2" type="ORF">G5C33_04980</name>
</gene>
<name>A0A6G6Y323_9SPHN</name>
<dbReference type="Proteomes" id="UP000501568">
    <property type="component" value="Chromosome"/>
</dbReference>
<evidence type="ECO:0000313" key="2">
    <source>
        <dbReference type="EMBL" id="QIG79207.1"/>
    </source>
</evidence>
<feature type="chain" id="PRO_5026297452" evidence="1">
    <location>
        <begin position="19"/>
        <end position="302"/>
    </location>
</feature>
<keyword evidence="3" id="KW-1185">Reference proteome</keyword>
<evidence type="ECO:0000313" key="3">
    <source>
        <dbReference type="Proteomes" id="UP000501568"/>
    </source>
</evidence>
<reference evidence="2 3" key="1">
    <citation type="submission" date="2020-02" db="EMBL/GenBank/DDBJ databases">
        <authorList>
            <person name="Zheng R.K."/>
            <person name="Sun C.M."/>
        </authorList>
    </citation>
    <scope>NUCLEOTIDE SEQUENCE [LARGE SCALE GENOMIC DNA]</scope>
    <source>
        <strain evidence="3">zrk23</strain>
    </source>
</reference>
<evidence type="ECO:0000256" key="1">
    <source>
        <dbReference type="SAM" id="SignalP"/>
    </source>
</evidence>
<feature type="signal peptide" evidence="1">
    <location>
        <begin position="1"/>
        <end position="18"/>
    </location>
</feature>
<proteinExistence type="predicted"/>